<dbReference type="SMART" id="SM00388">
    <property type="entry name" value="HisKA"/>
    <property type="match status" value="1"/>
</dbReference>
<dbReference type="SUPFAM" id="SSF47384">
    <property type="entry name" value="Homodimeric domain of signal transducing histidine kinase"/>
    <property type="match status" value="1"/>
</dbReference>
<dbReference type="PRINTS" id="PR00344">
    <property type="entry name" value="BCTRLSENSOR"/>
</dbReference>
<evidence type="ECO:0000256" key="2">
    <source>
        <dbReference type="ARBA" id="ARBA00012438"/>
    </source>
</evidence>
<evidence type="ECO:0000256" key="4">
    <source>
        <dbReference type="SAM" id="Coils"/>
    </source>
</evidence>
<dbReference type="Pfam" id="PF13185">
    <property type="entry name" value="GAF_2"/>
    <property type="match status" value="2"/>
</dbReference>
<feature type="coiled-coil region" evidence="4">
    <location>
        <begin position="912"/>
        <end position="942"/>
    </location>
</feature>
<reference evidence="6 7" key="1">
    <citation type="submission" date="2016-10" db="EMBL/GenBank/DDBJ databases">
        <authorList>
            <person name="de Groot N.N."/>
        </authorList>
    </citation>
    <scope>NUCLEOTIDE SEQUENCE [LARGE SCALE GENOMIC DNA]</scope>
    <source>
        <strain evidence="6 7">R5</strain>
    </source>
</reference>
<name>A0A1G7H649_9BRAD</name>
<dbReference type="InterPro" id="IPR036890">
    <property type="entry name" value="HATPase_C_sf"/>
</dbReference>
<dbReference type="Pfam" id="PF01590">
    <property type="entry name" value="GAF"/>
    <property type="match status" value="3"/>
</dbReference>
<dbReference type="SUPFAM" id="SSF55781">
    <property type="entry name" value="GAF domain-like"/>
    <property type="match status" value="5"/>
</dbReference>
<protein>
    <recommendedName>
        <fullName evidence="2">histidine kinase</fullName>
        <ecNumber evidence="2">2.7.13.3</ecNumber>
    </recommendedName>
</protein>
<dbReference type="GO" id="GO:0000155">
    <property type="term" value="F:phosphorelay sensor kinase activity"/>
    <property type="evidence" value="ECO:0007669"/>
    <property type="project" value="InterPro"/>
</dbReference>
<evidence type="ECO:0000313" key="6">
    <source>
        <dbReference type="EMBL" id="SDE95835.1"/>
    </source>
</evidence>
<dbReference type="InterPro" id="IPR005467">
    <property type="entry name" value="His_kinase_dom"/>
</dbReference>
<dbReference type="PROSITE" id="PS50109">
    <property type="entry name" value="HIS_KIN"/>
    <property type="match status" value="1"/>
</dbReference>
<dbReference type="PANTHER" id="PTHR43065">
    <property type="entry name" value="SENSOR HISTIDINE KINASE"/>
    <property type="match status" value="1"/>
</dbReference>
<evidence type="ECO:0000256" key="3">
    <source>
        <dbReference type="ARBA" id="ARBA00022553"/>
    </source>
</evidence>
<sequence>MTGLSQDADLARRIAMLEQKLQSSAAETERLQRELAQSRDCQTASADILATIAGTSGDADQALEQIAETTARLIGASSVSIQLAENGEWGKAYRYGASAQLIRAAVPLTAIKVGGRNMPGAVVGRNRQIHVPDLDNLDPDLAEFPGLPHARAAGTRTMCGTPLRNRGKAIGSLIVHRDRLEPFSDEELVLLQSFADQAAIALENARLFNETRETLERQTATADILKVIASSPSDVQPVFDAIASSAKRLIGGFSTAVFRFVDDIAHLAAFTPTSPAADEVLKAGFPTPVARFEPFRLAQAGKPLQIGDIEALPDSQIKQIARARGFRSMLLAPLMSNGVPIGLISVTRLEAGSFVDHHVQLLQTFADQAVIAIENARLFEQVRARTHELSETLQRQTATADVLKVISRSAFDLQTVLDALLSSACRLCDADIGTIRYEDEGNYRLAATHGCKPEWIEHFQTYTTRADRSSIFGRAILDGRPVRVPDVLADPDFNRPQAQRLMGFRAALGVPLVREGHAFGVINLFRFAVGSFEDKQIELVSTFADQAVIAIENVKLFEQVQAKTRSLTEALKQQTATADVLKVISRSAFDLQTVLDTLTESAAQLCNADMAAMTRQDETGGYHHVTNYKFSIDWVKIADAVRLHPGRGSLVGRVLLARKAVQIADVLADPDYSYPEMQQAAGYRALLGVPLLRSGEPIGVLFLARKVVEPFTDKQVELVSTFADQAVIAIENVRLFEEVQSKTRDLSEALTYQTGSANILKVIASSPTDVEPVLRTIVESACELCEAYDSVLVLKEGQDLVVRAHHGPIGMGTQTWTDDRTSVSGLAIAERVPIHLHDVLSDEGRNFPIAQAMSRQDGCRTILAAPMLSEGESIGAIVLRRAEVQPFSDKQVTLLQTFADQAVIALGNVRLFEEVQARTRELAKSLDELRAAQDRLVQTEKLASLGQLTAGIAHEIKNPLNFVNNFSALSAELIGELNELLGNAELDDKIRTDVDELAQMLKGNLDKVVQHGKRADSIVKNMLLHSREGAGERRPTDINAIVEESLNLAYHGARAEKSGFSVALKRDLDPNAGMAELYPQEITRVFLNLISNGFYAAHKRKEVADDAFEPTLSATTRALTNEVEIRIRDNGVGIPEEVRAKIFNPFFTTKPAGEGTGLGLSMSHDIVVKQHGGRIDVETEAGAFTEFIITLPRVGAAQGNSGGTS</sequence>
<dbReference type="RefSeq" id="WP_233443060.1">
    <property type="nucleotide sequence ID" value="NZ_FMZW01000040.1"/>
</dbReference>
<dbReference type="InterPro" id="IPR003661">
    <property type="entry name" value="HisK_dim/P_dom"/>
</dbReference>
<accession>A0A1G7H649</accession>
<feature type="domain" description="Histidine kinase" evidence="5">
    <location>
        <begin position="951"/>
        <end position="1195"/>
    </location>
</feature>
<dbReference type="InterPro" id="IPR003018">
    <property type="entry name" value="GAF"/>
</dbReference>
<dbReference type="PANTHER" id="PTHR43065:SF42">
    <property type="entry name" value="TWO-COMPONENT SENSOR PPRA"/>
    <property type="match status" value="1"/>
</dbReference>
<keyword evidence="4" id="KW-0175">Coiled coil</keyword>
<dbReference type="EC" id="2.7.13.3" evidence="2"/>
<evidence type="ECO:0000259" key="5">
    <source>
        <dbReference type="PROSITE" id="PS50109"/>
    </source>
</evidence>
<dbReference type="InterPro" id="IPR004358">
    <property type="entry name" value="Sig_transdc_His_kin-like_C"/>
</dbReference>
<organism evidence="6 7">
    <name type="scientific">Bradyrhizobium brasilense</name>
    <dbReference type="NCBI Taxonomy" id="1419277"/>
    <lineage>
        <taxon>Bacteria</taxon>
        <taxon>Pseudomonadati</taxon>
        <taxon>Pseudomonadota</taxon>
        <taxon>Alphaproteobacteria</taxon>
        <taxon>Hyphomicrobiales</taxon>
        <taxon>Nitrobacteraceae</taxon>
        <taxon>Bradyrhizobium</taxon>
    </lineage>
</organism>
<proteinExistence type="predicted"/>
<dbReference type="InterPro" id="IPR003594">
    <property type="entry name" value="HATPase_dom"/>
</dbReference>
<dbReference type="CDD" id="cd00082">
    <property type="entry name" value="HisKA"/>
    <property type="match status" value="1"/>
</dbReference>
<dbReference type="EMBL" id="FMZW01000040">
    <property type="protein sequence ID" value="SDE95835.1"/>
    <property type="molecule type" value="Genomic_DNA"/>
</dbReference>
<evidence type="ECO:0000256" key="1">
    <source>
        <dbReference type="ARBA" id="ARBA00000085"/>
    </source>
</evidence>
<keyword evidence="6" id="KW-0808">Transferase</keyword>
<dbReference type="SMART" id="SM00065">
    <property type="entry name" value="GAF"/>
    <property type="match status" value="5"/>
</dbReference>
<dbReference type="AlphaFoldDB" id="A0A1G7H649"/>
<dbReference type="Gene3D" id="3.30.565.10">
    <property type="entry name" value="Histidine kinase-like ATPase, C-terminal domain"/>
    <property type="match status" value="1"/>
</dbReference>
<dbReference type="Gene3D" id="3.30.450.40">
    <property type="match status" value="5"/>
</dbReference>
<evidence type="ECO:0000313" key="7">
    <source>
        <dbReference type="Proteomes" id="UP000199245"/>
    </source>
</evidence>
<keyword evidence="3" id="KW-0597">Phosphoprotein</keyword>
<dbReference type="Gene3D" id="1.10.287.130">
    <property type="match status" value="1"/>
</dbReference>
<dbReference type="SMART" id="SM00387">
    <property type="entry name" value="HATPase_c"/>
    <property type="match status" value="1"/>
</dbReference>
<dbReference type="Proteomes" id="UP000199245">
    <property type="component" value="Unassembled WGS sequence"/>
</dbReference>
<dbReference type="SUPFAM" id="SSF55874">
    <property type="entry name" value="ATPase domain of HSP90 chaperone/DNA topoisomerase II/histidine kinase"/>
    <property type="match status" value="1"/>
</dbReference>
<comment type="catalytic activity">
    <reaction evidence="1">
        <text>ATP + protein L-histidine = ADP + protein N-phospho-L-histidine.</text>
        <dbReference type="EC" id="2.7.13.3"/>
    </reaction>
</comment>
<dbReference type="Pfam" id="PF02518">
    <property type="entry name" value="HATPase_c"/>
    <property type="match status" value="1"/>
</dbReference>
<keyword evidence="6" id="KW-0418">Kinase</keyword>
<gene>
    <name evidence="6" type="ORF">SAMN05216337_104058</name>
</gene>
<dbReference type="InterPro" id="IPR029016">
    <property type="entry name" value="GAF-like_dom_sf"/>
</dbReference>
<dbReference type="InterPro" id="IPR036097">
    <property type="entry name" value="HisK_dim/P_sf"/>
</dbReference>